<evidence type="ECO:0000313" key="2">
    <source>
        <dbReference type="EMBL" id="GHM59262.1"/>
    </source>
</evidence>
<reference evidence="2 3" key="1">
    <citation type="journal article" date="2021" name="Microb. Ecol.">
        <title>Candidatus Mesenet longicola: Novel Endosymbionts of Brontispa longissima that Induce Cytoplasmic Incompatibility.</title>
        <authorList>
            <person name="Takano S."/>
            <person name="Gotoh Y."/>
            <person name="Hayashi T."/>
        </authorList>
    </citation>
    <scope>NUCLEOTIDE SEQUENCE [LARGE SCALE GENOMIC DNA]</scope>
    <source>
        <strain evidence="2">L5</strain>
    </source>
</reference>
<keyword evidence="3" id="KW-1185">Reference proteome</keyword>
<protein>
    <submittedName>
        <fullName evidence="2">Uncharacterized protein</fullName>
    </submittedName>
</protein>
<sequence length="214" mass="24982">MNEKRLSRAMVMRILGRVKRDLSMVCIESDNYEIQNLKSRICNYIDKLGIDHINNEDIYGKTVLDFIIEIDSKGKSRLNNPVLIELEKYAKDHGATIEEFSPFEINRYIFRLLKRARIEDMSLPEREEYIPNLNKMVIDNVNTFLIESRENGDSLFFERVCASIIFNIYAVFPIVMIALAKNLNDHNRNRQENTSSTMLEQANINMLSATTKKH</sequence>
<proteinExistence type="predicted"/>
<accession>A0A8J3MQ78</accession>
<organism evidence="2 3">
    <name type="scientific">Candidatus Mesenet longicola</name>
    <dbReference type="NCBI Taxonomy" id="1892558"/>
    <lineage>
        <taxon>Bacteria</taxon>
        <taxon>Pseudomonadati</taxon>
        <taxon>Pseudomonadota</taxon>
        <taxon>Alphaproteobacteria</taxon>
        <taxon>Rickettsiales</taxon>
        <taxon>Anaplasmataceae</taxon>
        <taxon>Candidatus Mesenet</taxon>
    </lineage>
</organism>
<evidence type="ECO:0000256" key="1">
    <source>
        <dbReference type="SAM" id="Phobius"/>
    </source>
</evidence>
<gene>
    <name evidence="2" type="ORF">sL5_02550</name>
</gene>
<feature type="transmembrane region" description="Helical" evidence="1">
    <location>
        <begin position="160"/>
        <end position="180"/>
    </location>
</feature>
<dbReference type="EMBL" id="BNGU01000006">
    <property type="protein sequence ID" value="GHM59262.1"/>
    <property type="molecule type" value="Genomic_DNA"/>
</dbReference>
<dbReference type="Proteomes" id="UP000637906">
    <property type="component" value="Unassembled WGS sequence"/>
</dbReference>
<dbReference type="AlphaFoldDB" id="A0A8J3MQ78"/>
<comment type="caution">
    <text evidence="2">The sequence shown here is derived from an EMBL/GenBank/DDBJ whole genome shotgun (WGS) entry which is preliminary data.</text>
</comment>
<name>A0A8J3MQ78_9RICK</name>
<keyword evidence="1" id="KW-0472">Membrane</keyword>
<evidence type="ECO:0000313" key="3">
    <source>
        <dbReference type="Proteomes" id="UP000637906"/>
    </source>
</evidence>
<keyword evidence="1" id="KW-1133">Transmembrane helix</keyword>
<keyword evidence="1" id="KW-0812">Transmembrane</keyword>